<feature type="compositionally biased region" description="Low complexity" evidence="1">
    <location>
        <begin position="41"/>
        <end position="60"/>
    </location>
</feature>
<dbReference type="GO" id="GO:0009553">
    <property type="term" value="P:embryo sac development"/>
    <property type="evidence" value="ECO:0007669"/>
    <property type="project" value="TreeGrafter"/>
</dbReference>
<protein>
    <recommendedName>
        <fullName evidence="4">Protein PAIR1</fullName>
    </recommendedName>
</protein>
<evidence type="ECO:0008006" key="4">
    <source>
        <dbReference type="Google" id="ProtNLM"/>
    </source>
</evidence>
<comment type="caution">
    <text evidence="2">The sequence shown here is derived from an EMBL/GenBank/DDBJ whole genome shotgun (WGS) entry which is preliminary data.</text>
</comment>
<accession>A0AAD3T411</accession>
<organism evidence="2 3">
    <name type="scientific">Nepenthes gracilis</name>
    <name type="common">Slender pitcher plant</name>
    <dbReference type="NCBI Taxonomy" id="150966"/>
    <lineage>
        <taxon>Eukaryota</taxon>
        <taxon>Viridiplantae</taxon>
        <taxon>Streptophyta</taxon>
        <taxon>Embryophyta</taxon>
        <taxon>Tracheophyta</taxon>
        <taxon>Spermatophyta</taxon>
        <taxon>Magnoliopsida</taxon>
        <taxon>eudicotyledons</taxon>
        <taxon>Gunneridae</taxon>
        <taxon>Pentapetalae</taxon>
        <taxon>Caryophyllales</taxon>
        <taxon>Nepenthaceae</taxon>
        <taxon>Nepenthes</taxon>
    </lineage>
</organism>
<dbReference type="GO" id="GO:0005634">
    <property type="term" value="C:nucleus"/>
    <property type="evidence" value="ECO:0007669"/>
    <property type="project" value="TreeGrafter"/>
</dbReference>
<evidence type="ECO:0000313" key="3">
    <source>
        <dbReference type="Proteomes" id="UP001279734"/>
    </source>
</evidence>
<dbReference type="InterPro" id="IPR034546">
    <property type="entry name" value="PAIR1"/>
</dbReference>
<dbReference type="GO" id="GO:0042138">
    <property type="term" value="P:meiotic DNA double-strand break formation"/>
    <property type="evidence" value="ECO:0007669"/>
    <property type="project" value="TreeGrafter"/>
</dbReference>
<dbReference type="GO" id="GO:0070192">
    <property type="term" value="P:chromosome organization involved in meiotic cell cycle"/>
    <property type="evidence" value="ECO:0007669"/>
    <property type="project" value="InterPro"/>
</dbReference>
<proteinExistence type="predicted"/>
<evidence type="ECO:0000313" key="2">
    <source>
        <dbReference type="EMBL" id="GMH22465.1"/>
    </source>
</evidence>
<dbReference type="Proteomes" id="UP001279734">
    <property type="component" value="Unassembled WGS sequence"/>
</dbReference>
<dbReference type="EMBL" id="BSYO01000024">
    <property type="protein sequence ID" value="GMH22465.1"/>
    <property type="molecule type" value="Genomic_DNA"/>
</dbReference>
<dbReference type="GO" id="GO:0009556">
    <property type="term" value="P:microsporogenesis"/>
    <property type="evidence" value="ECO:0007669"/>
    <property type="project" value="TreeGrafter"/>
</dbReference>
<gene>
    <name evidence="2" type="ORF">Nepgr_024308</name>
</gene>
<reference evidence="2" key="1">
    <citation type="submission" date="2023-05" db="EMBL/GenBank/DDBJ databases">
        <title>Nepenthes gracilis genome sequencing.</title>
        <authorList>
            <person name="Fukushima K."/>
        </authorList>
    </citation>
    <scope>NUCLEOTIDE SEQUENCE</scope>
    <source>
        <strain evidence="2">SING2019-196</strain>
    </source>
</reference>
<dbReference type="AlphaFoldDB" id="A0AAD3T411"/>
<sequence length="406" mass="45567">MKLKINKACDINSISVLPPHTRRSSAVYAGPVTSILGGGQASQLRSQTSQQSLSQGVSSQHGMLSQLSQNSLDEVVTNDQRFGSQERDTSMKKISCLAPIAYSREESQMPISRSSTNLMRKWSSTSVSDHKCQISEELEHKIAMMETSLSRFGMILDSVQGDIMQVNKGTKELSLELEAIRQKSIMQEDSIRLLNRGQGDIRDILDVGFKSITDQLSKSADQDKLRETMSVVLNLPEHVEACLQKLKNELWRYFSREFQATSCNLKTLNNKNLAPVVLPVKASSDSSSQMSLLKSGAVPTKVLKQAPVVPKIEMGSWNSVKAEQASFLKVNSSMEPNKRRVPSTEQDRELRGLIDLDEDIDGDFSCFILENETENHLINEAKQETERILRKARRRKRRHCNTIILN</sequence>
<dbReference type="PANTHER" id="PTHR37695:SF1">
    <property type="entry name" value="RECOMBINATION INITIATION DEFECTS 3-RELATED"/>
    <property type="match status" value="1"/>
</dbReference>
<feature type="region of interest" description="Disordered" evidence="1">
    <location>
        <begin position="39"/>
        <end position="64"/>
    </location>
</feature>
<dbReference type="PANTHER" id="PTHR37695">
    <property type="entry name" value="RECOMBINATION INITIATION DEFECTS 3-RELATED"/>
    <property type="match status" value="1"/>
</dbReference>
<keyword evidence="3" id="KW-1185">Reference proteome</keyword>
<name>A0AAD3T411_NEPGR</name>
<evidence type="ECO:0000256" key="1">
    <source>
        <dbReference type="SAM" id="MobiDB-lite"/>
    </source>
</evidence>